<dbReference type="GO" id="GO:0016020">
    <property type="term" value="C:membrane"/>
    <property type="evidence" value="ECO:0007669"/>
    <property type="project" value="UniProtKB-SubCell"/>
</dbReference>
<sequence>MNGTPFTMRISCGARFNVHTAPTNTFWFKEFAYTGGIPANASLPSFISPPLRTLRFFPLSDGPENCYTLTRVPQGHYAVRIYFGLVDMPNFDNEPLFDISVKGTLIYSMKLGWTHDDGQAFSEVLVFIKDRSVSICFHSTGHVDPAILAISILQIDDNAYNSGPNWVLGTILRTAKRLNCGSGTPKLDEDYSGDQWGGDRFWNVIQTFGDNIDMLISVENSIKQVSLAPNFYPEALYQSAIVSTDNQPDLEYTTDVDPNRNYSVWLHFAKIDPAVTAAGQRIFDILINGEVVIKMWIL</sequence>
<dbReference type="AlphaFoldDB" id="A0AAN8YYB9"/>
<accession>A0AAN8YYB9</accession>
<evidence type="ECO:0000259" key="2">
    <source>
        <dbReference type="Pfam" id="PF12819"/>
    </source>
</evidence>
<evidence type="ECO:0000256" key="1">
    <source>
        <dbReference type="ARBA" id="ARBA00004167"/>
    </source>
</evidence>
<proteinExistence type="predicted"/>
<keyword evidence="4" id="KW-1185">Reference proteome</keyword>
<dbReference type="Gene3D" id="2.60.120.430">
    <property type="entry name" value="Galactose-binding lectin"/>
    <property type="match status" value="1"/>
</dbReference>
<dbReference type="InterPro" id="IPR024788">
    <property type="entry name" value="Malectin-like_Carb-bd_dom"/>
</dbReference>
<comment type="caution">
    <text evidence="3">The sequence shown here is derived from an EMBL/GenBank/DDBJ whole genome shotgun (WGS) entry which is preliminary data.</text>
</comment>
<name>A0AAN8YYB9_9MAGN</name>
<protein>
    <submittedName>
        <fullName evidence="3">Malectin-like domain</fullName>
    </submittedName>
</protein>
<reference evidence="3 4" key="1">
    <citation type="submission" date="2023-12" db="EMBL/GenBank/DDBJ databases">
        <title>A high-quality genome assembly for Dillenia turbinata (Dilleniales).</title>
        <authorList>
            <person name="Chanderbali A."/>
        </authorList>
    </citation>
    <scope>NUCLEOTIDE SEQUENCE [LARGE SCALE GENOMIC DNA]</scope>
    <source>
        <strain evidence="3">LSX21</strain>
        <tissue evidence="3">Leaf</tissue>
    </source>
</reference>
<comment type="subcellular location">
    <subcellularLocation>
        <location evidence="1">Membrane</location>
        <topology evidence="1">Single-pass membrane protein</topology>
    </subcellularLocation>
</comment>
<dbReference type="EMBL" id="JBAMMX010000023">
    <property type="protein sequence ID" value="KAK6917596.1"/>
    <property type="molecule type" value="Genomic_DNA"/>
</dbReference>
<organism evidence="3 4">
    <name type="scientific">Dillenia turbinata</name>
    <dbReference type="NCBI Taxonomy" id="194707"/>
    <lineage>
        <taxon>Eukaryota</taxon>
        <taxon>Viridiplantae</taxon>
        <taxon>Streptophyta</taxon>
        <taxon>Embryophyta</taxon>
        <taxon>Tracheophyta</taxon>
        <taxon>Spermatophyta</taxon>
        <taxon>Magnoliopsida</taxon>
        <taxon>eudicotyledons</taxon>
        <taxon>Gunneridae</taxon>
        <taxon>Pentapetalae</taxon>
        <taxon>Dilleniales</taxon>
        <taxon>Dilleniaceae</taxon>
        <taxon>Dillenia</taxon>
    </lineage>
</organism>
<dbReference type="PANTHER" id="PTHR45631">
    <property type="entry name" value="OS07G0107800 PROTEIN-RELATED"/>
    <property type="match status" value="1"/>
</dbReference>
<gene>
    <name evidence="3" type="ORF">RJ641_018347</name>
</gene>
<evidence type="ECO:0000313" key="4">
    <source>
        <dbReference type="Proteomes" id="UP001370490"/>
    </source>
</evidence>
<evidence type="ECO:0000313" key="3">
    <source>
        <dbReference type="EMBL" id="KAK6917596.1"/>
    </source>
</evidence>
<dbReference type="Pfam" id="PF12819">
    <property type="entry name" value="Malectin_like"/>
    <property type="match status" value="1"/>
</dbReference>
<dbReference type="Proteomes" id="UP001370490">
    <property type="component" value="Unassembled WGS sequence"/>
</dbReference>
<dbReference type="PANTHER" id="PTHR45631:SF181">
    <property type="entry name" value="RECEPTOR-LIKE PROTEIN 4"/>
    <property type="match status" value="1"/>
</dbReference>
<feature type="domain" description="Malectin-like" evidence="2">
    <location>
        <begin position="10"/>
        <end position="292"/>
    </location>
</feature>